<evidence type="ECO:0000313" key="1">
    <source>
        <dbReference type="EMBL" id="MPM28938.1"/>
    </source>
</evidence>
<dbReference type="EMBL" id="VSSQ01005384">
    <property type="protein sequence ID" value="MPM28938.1"/>
    <property type="molecule type" value="Genomic_DNA"/>
</dbReference>
<proteinExistence type="predicted"/>
<protein>
    <submittedName>
        <fullName evidence="1">Uncharacterized protein</fullName>
    </submittedName>
</protein>
<sequence length="149" mass="16977">MQHGTRQGRKAELLAVDVTLCLEDLPLCDLDRLAAIIPLQTGQGDESLRPLGFLSLLGVIRRFEVKPRPGRMGHKHIVKNSPEQFRKFNFNAEDNHEEGVEDTPGMKVCYDEAFLLQLRDGFVLQLHKIGNRENLVEYLFLNQSLSPPR</sequence>
<reference evidence="1" key="1">
    <citation type="submission" date="2019-08" db="EMBL/GenBank/DDBJ databases">
        <authorList>
            <person name="Kucharzyk K."/>
            <person name="Murdoch R.W."/>
            <person name="Higgins S."/>
            <person name="Loffler F."/>
        </authorList>
    </citation>
    <scope>NUCLEOTIDE SEQUENCE</scope>
</reference>
<gene>
    <name evidence="1" type="ORF">SDC9_75476</name>
</gene>
<organism evidence="1">
    <name type="scientific">bioreactor metagenome</name>
    <dbReference type="NCBI Taxonomy" id="1076179"/>
    <lineage>
        <taxon>unclassified sequences</taxon>
        <taxon>metagenomes</taxon>
        <taxon>ecological metagenomes</taxon>
    </lineage>
</organism>
<name>A0A644YLR5_9ZZZZ</name>
<comment type="caution">
    <text evidence="1">The sequence shown here is derived from an EMBL/GenBank/DDBJ whole genome shotgun (WGS) entry which is preliminary data.</text>
</comment>
<accession>A0A644YLR5</accession>
<dbReference type="AlphaFoldDB" id="A0A644YLR5"/>